<evidence type="ECO:0000313" key="20">
    <source>
        <dbReference type="Proteomes" id="UP000019118"/>
    </source>
</evidence>
<comment type="caution">
    <text evidence="15">Lacks conserved residue(s) required for the propagation of feature annotation.</text>
</comment>
<keyword evidence="9 16" id="KW-0297">G-protein coupled receptor</keyword>
<evidence type="ECO:0000256" key="10">
    <source>
        <dbReference type="ARBA" id="ARBA00023136"/>
    </source>
</evidence>
<evidence type="ECO:0000256" key="13">
    <source>
        <dbReference type="ARBA" id="ARBA00023180"/>
    </source>
</evidence>
<feature type="transmembrane region" description="Helical" evidence="17">
    <location>
        <begin position="624"/>
        <end position="647"/>
    </location>
</feature>
<dbReference type="GO" id="GO:0007189">
    <property type="term" value="P:adenylate cyclase-activating G protein-coupled receptor signaling pathway"/>
    <property type="evidence" value="ECO:0007669"/>
    <property type="project" value="TreeGrafter"/>
</dbReference>
<feature type="transmembrane region" description="Helical" evidence="17">
    <location>
        <begin position="453"/>
        <end position="475"/>
    </location>
</feature>
<dbReference type="InterPro" id="IPR008112">
    <property type="entry name" value="Relaxin_rcpt"/>
</dbReference>
<keyword evidence="11" id="KW-1015">Disulfide bond</keyword>
<evidence type="ECO:0000256" key="12">
    <source>
        <dbReference type="ARBA" id="ARBA00023170"/>
    </source>
</evidence>
<keyword evidence="4" id="KW-0433">Leucine-rich repeat</keyword>
<evidence type="ECO:0000256" key="16">
    <source>
        <dbReference type="RuleBase" id="RU000688"/>
    </source>
</evidence>
<dbReference type="EnsemblMetazoa" id="XM_019904795.1">
    <property type="protein sequence ID" value="XP_019760354.1"/>
    <property type="gene ID" value="LOC109537873"/>
</dbReference>
<dbReference type="InterPro" id="IPR032675">
    <property type="entry name" value="LRR_dom_sf"/>
</dbReference>
<dbReference type="CDD" id="cd00112">
    <property type="entry name" value="LDLa"/>
    <property type="match status" value="1"/>
</dbReference>
<dbReference type="PROSITE" id="PS51450">
    <property type="entry name" value="LRR"/>
    <property type="match status" value="1"/>
</dbReference>
<feature type="transmembrane region" description="Helical" evidence="17">
    <location>
        <begin position="496"/>
        <end position="519"/>
    </location>
</feature>
<dbReference type="AlphaFoldDB" id="A0AAR5PH26"/>
<dbReference type="KEGG" id="dpa:109537873"/>
<keyword evidence="13" id="KW-0325">Glycoprotein</keyword>
<keyword evidence="7" id="KW-0677">Repeat</keyword>
<dbReference type="GO" id="GO:0009755">
    <property type="term" value="P:hormone-mediated signaling pathway"/>
    <property type="evidence" value="ECO:0007669"/>
    <property type="project" value="TreeGrafter"/>
</dbReference>
<evidence type="ECO:0000256" key="5">
    <source>
        <dbReference type="ARBA" id="ARBA00022692"/>
    </source>
</evidence>
<feature type="transmembrane region" description="Helical" evidence="17">
    <location>
        <begin position="412"/>
        <end position="433"/>
    </location>
</feature>
<dbReference type="SUPFAM" id="SSF52058">
    <property type="entry name" value="L domain-like"/>
    <property type="match status" value="1"/>
</dbReference>
<dbReference type="PROSITE" id="PS50068">
    <property type="entry name" value="LDLRA_2"/>
    <property type="match status" value="1"/>
</dbReference>
<reference evidence="20" key="1">
    <citation type="journal article" date="2013" name="Genome Biol.">
        <title>Draft genome of the mountain pine beetle, Dendroctonus ponderosae Hopkins, a major forest pest.</title>
        <authorList>
            <person name="Keeling C.I."/>
            <person name="Yuen M.M."/>
            <person name="Liao N.Y."/>
            <person name="Docking T.R."/>
            <person name="Chan S.K."/>
            <person name="Taylor G.A."/>
            <person name="Palmquist D.L."/>
            <person name="Jackman S.D."/>
            <person name="Nguyen A."/>
            <person name="Li M."/>
            <person name="Henderson H."/>
            <person name="Janes J.K."/>
            <person name="Zhao Y."/>
            <person name="Pandoh P."/>
            <person name="Moore R."/>
            <person name="Sperling F.A."/>
            <person name="Huber D.P."/>
            <person name="Birol I."/>
            <person name="Jones S.J."/>
            <person name="Bohlmann J."/>
        </authorList>
    </citation>
    <scope>NUCLEOTIDE SEQUENCE</scope>
</reference>
<dbReference type="PRINTS" id="PR00237">
    <property type="entry name" value="GPCRRHODOPSN"/>
</dbReference>
<dbReference type="SMART" id="SM00369">
    <property type="entry name" value="LRR_TYP"/>
    <property type="match status" value="9"/>
</dbReference>
<sequence length="693" mass="79271">MSCSSGGLCVPHGKICNEHNDCPDGEDENPVLCSDLTGSTNLLDEILNRSLIENAAITYKECDIKNHPLVCRCAYKSKVYCNHAQFKDIPQDISKGVTYLGLQNNSIRTLKKDSLILYNLTLLQLENNELHCIEPGAFEQQNYLKKLFLMNNELSVLKPGVFTGLTSLEWLHMDNNKLKKIYFSNFEILIELKWLNMSHNELTFDDQESFPFLPKLLELYLNNNKLRFIANDTFSNLTGLDLLNLRSNSIRAVDIGAFANLKQLKELDLSNNFLRSLHYCLFISQGALGKLSIGNNPISVLHKDLFINLQNLLSLHLEEIDITNIHTDIFASLTNLQWIYFKTYKYCTYVPTVPRCRPLSDGISSINQLLFKPIFRYSNWIMCIITIGGNSLVLFGRFLFRDENKNLSVVIKNLAVSDGLMGIYLLIIAYHDLKYRDNYNEIARKWMSSWNCVITGIIGMTSLEVSVMILVFLSVDRYFVITMPYKKYGSLTLKETWRVILCIWCFGICISVIPALGLLSSTKFYGVNGLCLPLYIDEPYLIGWEYSAIIFFGINASSLLIIIYTYGGMFINIKNTRNATSMPMNDCQFAIRFFFIVLANIACWVPIITAKMLVYLKVDISGDFYAWLVVFVLPINSSLNPILYTFTTRKYRRRILKVPSCLKKFTTVNNLTETHLPGAIFKITQKDIKTVNN</sequence>
<evidence type="ECO:0000256" key="3">
    <source>
        <dbReference type="ARBA" id="ARBA00022475"/>
    </source>
</evidence>
<dbReference type="PANTHER" id="PTHR24372:SF80">
    <property type="entry name" value="FI21465P1-RELATED"/>
    <property type="match status" value="1"/>
</dbReference>
<comment type="subcellular location">
    <subcellularLocation>
        <location evidence="1">Cell membrane</location>
        <topology evidence="1">Multi-pass membrane protein</topology>
    </subcellularLocation>
</comment>
<evidence type="ECO:0000256" key="2">
    <source>
        <dbReference type="ARBA" id="ARBA00010663"/>
    </source>
</evidence>
<dbReference type="SMART" id="SM00192">
    <property type="entry name" value="LDLa"/>
    <property type="match status" value="1"/>
</dbReference>
<dbReference type="SUPFAM" id="SSF81321">
    <property type="entry name" value="Family A G protein-coupled receptor-like"/>
    <property type="match status" value="1"/>
</dbReference>
<dbReference type="GeneID" id="109537873"/>
<evidence type="ECO:0000256" key="7">
    <source>
        <dbReference type="ARBA" id="ARBA00022737"/>
    </source>
</evidence>
<dbReference type="GO" id="GO:0008528">
    <property type="term" value="F:G protein-coupled peptide receptor activity"/>
    <property type="evidence" value="ECO:0007669"/>
    <property type="project" value="TreeGrafter"/>
</dbReference>
<feature type="domain" description="G-protein coupled receptors family 1 profile" evidence="18">
    <location>
        <begin position="389"/>
        <end position="644"/>
    </location>
</feature>
<evidence type="ECO:0000313" key="19">
    <source>
        <dbReference type="EnsemblMetazoa" id="XP_019760354.1"/>
    </source>
</evidence>
<dbReference type="PROSITE" id="PS00237">
    <property type="entry name" value="G_PROTEIN_RECEP_F1_1"/>
    <property type="match status" value="1"/>
</dbReference>
<reference evidence="19" key="2">
    <citation type="submission" date="2024-08" db="UniProtKB">
        <authorList>
            <consortium name="EnsemblMetazoa"/>
        </authorList>
    </citation>
    <scope>IDENTIFICATION</scope>
</reference>
<accession>A0AAR5PH26</accession>
<evidence type="ECO:0000259" key="18">
    <source>
        <dbReference type="PROSITE" id="PS50262"/>
    </source>
</evidence>
<dbReference type="Pfam" id="PF13855">
    <property type="entry name" value="LRR_8"/>
    <property type="match status" value="3"/>
</dbReference>
<dbReference type="Gene3D" id="3.80.10.10">
    <property type="entry name" value="Ribonuclease Inhibitor"/>
    <property type="match status" value="2"/>
</dbReference>
<evidence type="ECO:0000256" key="6">
    <source>
        <dbReference type="ARBA" id="ARBA00022729"/>
    </source>
</evidence>
<evidence type="ECO:0000256" key="14">
    <source>
        <dbReference type="ARBA" id="ARBA00023224"/>
    </source>
</evidence>
<dbReference type="InterPro" id="IPR002172">
    <property type="entry name" value="LDrepeatLR_classA_rpt"/>
</dbReference>
<dbReference type="Gene3D" id="4.10.400.10">
    <property type="entry name" value="Low-density Lipoprotein Receptor"/>
    <property type="match status" value="1"/>
</dbReference>
<protein>
    <recommendedName>
        <fullName evidence="18">G-protein coupled receptors family 1 profile domain-containing protein</fullName>
    </recommendedName>
</protein>
<dbReference type="Proteomes" id="UP000019118">
    <property type="component" value="Unassembled WGS sequence"/>
</dbReference>
<feature type="transmembrane region" description="Helical" evidence="17">
    <location>
        <begin position="593"/>
        <end position="618"/>
    </location>
</feature>
<feature type="transmembrane region" description="Helical" evidence="17">
    <location>
        <begin position="548"/>
        <end position="573"/>
    </location>
</feature>
<dbReference type="InterPro" id="IPR000276">
    <property type="entry name" value="GPCR_Rhodpsn"/>
</dbReference>
<evidence type="ECO:0000256" key="17">
    <source>
        <dbReference type="SAM" id="Phobius"/>
    </source>
</evidence>
<evidence type="ECO:0000256" key="9">
    <source>
        <dbReference type="ARBA" id="ARBA00023040"/>
    </source>
</evidence>
<dbReference type="Pfam" id="PF00001">
    <property type="entry name" value="7tm_1"/>
    <property type="match status" value="1"/>
</dbReference>
<keyword evidence="10 17" id="KW-0472">Membrane</keyword>
<proteinExistence type="inferred from homology"/>
<keyword evidence="8 17" id="KW-1133">Transmembrane helix</keyword>
<dbReference type="SUPFAM" id="SSF57424">
    <property type="entry name" value="LDL receptor-like module"/>
    <property type="match status" value="1"/>
</dbReference>
<keyword evidence="14 16" id="KW-0807">Transducer</keyword>
<dbReference type="GO" id="GO:0005886">
    <property type="term" value="C:plasma membrane"/>
    <property type="evidence" value="ECO:0007669"/>
    <property type="project" value="UniProtKB-SubCell"/>
</dbReference>
<keyword evidence="6" id="KW-0732">Signal</keyword>
<dbReference type="InterPro" id="IPR003591">
    <property type="entry name" value="Leu-rich_rpt_typical-subtyp"/>
</dbReference>
<dbReference type="FunFam" id="3.80.10.10:FF:000770">
    <property type="entry name" value="Uncharacterized protein"/>
    <property type="match status" value="1"/>
</dbReference>
<dbReference type="InterPro" id="IPR017452">
    <property type="entry name" value="GPCR_Rhodpsn_7TM"/>
</dbReference>
<evidence type="ECO:0000256" key="4">
    <source>
        <dbReference type="ARBA" id="ARBA00022614"/>
    </source>
</evidence>
<dbReference type="Gene3D" id="1.20.1070.10">
    <property type="entry name" value="Rhodopsin 7-helix transmembrane proteins"/>
    <property type="match status" value="1"/>
</dbReference>
<dbReference type="PROSITE" id="PS50262">
    <property type="entry name" value="G_PROTEIN_RECEP_F1_2"/>
    <property type="match status" value="1"/>
</dbReference>
<evidence type="ECO:0000256" key="15">
    <source>
        <dbReference type="PROSITE-ProRule" id="PRU00124"/>
    </source>
</evidence>
<keyword evidence="20" id="KW-1185">Reference proteome</keyword>
<dbReference type="InterPro" id="IPR001611">
    <property type="entry name" value="Leu-rich_rpt"/>
</dbReference>
<name>A0AAR5PH26_DENPD</name>
<keyword evidence="3" id="KW-1003">Cell membrane</keyword>
<organism evidence="19 20">
    <name type="scientific">Dendroctonus ponderosae</name>
    <name type="common">Mountain pine beetle</name>
    <dbReference type="NCBI Taxonomy" id="77166"/>
    <lineage>
        <taxon>Eukaryota</taxon>
        <taxon>Metazoa</taxon>
        <taxon>Ecdysozoa</taxon>
        <taxon>Arthropoda</taxon>
        <taxon>Hexapoda</taxon>
        <taxon>Insecta</taxon>
        <taxon>Pterygota</taxon>
        <taxon>Neoptera</taxon>
        <taxon>Endopterygota</taxon>
        <taxon>Coleoptera</taxon>
        <taxon>Polyphaga</taxon>
        <taxon>Cucujiformia</taxon>
        <taxon>Curculionidae</taxon>
        <taxon>Scolytinae</taxon>
        <taxon>Dendroctonus</taxon>
    </lineage>
</organism>
<comment type="similarity">
    <text evidence="2 16">Belongs to the G-protein coupled receptor 1 family.</text>
</comment>
<dbReference type="InterPro" id="IPR036055">
    <property type="entry name" value="LDL_receptor-like_sf"/>
</dbReference>
<feature type="transmembrane region" description="Helical" evidence="17">
    <location>
        <begin position="377"/>
        <end position="400"/>
    </location>
</feature>
<keyword evidence="12 16" id="KW-0675">Receptor</keyword>
<evidence type="ECO:0000256" key="11">
    <source>
        <dbReference type="ARBA" id="ARBA00023157"/>
    </source>
</evidence>
<dbReference type="PANTHER" id="PTHR24372">
    <property type="entry name" value="GLYCOPROTEIN HORMONE RECEPTOR"/>
    <property type="match status" value="1"/>
</dbReference>
<keyword evidence="5 16" id="KW-0812">Transmembrane</keyword>
<dbReference type="PRINTS" id="PR01739">
    <property type="entry name" value="RELAXINR"/>
</dbReference>
<evidence type="ECO:0000256" key="1">
    <source>
        <dbReference type="ARBA" id="ARBA00004651"/>
    </source>
</evidence>
<evidence type="ECO:0000256" key="8">
    <source>
        <dbReference type="ARBA" id="ARBA00022989"/>
    </source>
</evidence>